<dbReference type="CDD" id="cd06664">
    <property type="entry name" value="IscU_like"/>
    <property type="match status" value="1"/>
</dbReference>
<feature type="domain" description="NIF system FeS cluster assembly NifU N-terminal" evidence="1">
    <location>
        <begin position="8"/>
        <end position="129"/>
    </location>
</feature>
<organism evidence="2">
    <name type="scientific">mine drainage metagenome</name>
    <dbReference type="NCBI Taxonomy" id="410659"/>
    <lineage>
        <taxon>unclassified sequences</taxon>
        <taxon>metagenomes</taxon>
        <taxon>ecological metagenomes</taxon>
    </lineage>
</organism>
<dbReference type="Pfam" id="PF01592">
    <property type="entry name" value="NifU_N"/>
    <property type="match status" value="1"/>
</dbReference>
<dbReference type="EMBL" id="AUZY01008069">
    <property type="protein sequence ID" value="EQD47472.1"/>
    <property type="molecule type" value="Genomic_DNA"/>
</dbReference>
<dbReference type="PANTHER" id="PTHR10093">
    <property type="entry name" value="IRON-SULFUR CLUSTER ASSEMBLY ENZYME NIFU HOMOLOG"/>
    <property type="match status" value="1"/>
</dbReference>
<reference evidence="2" key="1">
    <citation type="submission" date="2013-08" db="EMBL/GenBank/DDBJ databases">
        <authorList>
            <person name="Mendez C."/>
            <person name="Richter M."/>
            <person name="Ferrer M."/>
            <person name="Sanchez J."/>
        </authorList>
    </citation>
    <scope>NUCLEOTIDE SEQUENCE</scope>
</reference>
<sequence>MSELLALYQDIILDHNRSPRNFRKLAHTSHEAKGFNPLCGDKMVLYLDVEGAHIEDVGFEGSGCAISTASASLMTEQLKGLTLEEATRLFDEVHRFLTQPPDTPVPQGVSLGKLVALGGVRQYPARVKCATLPWHTLDAALHNRLEPVTTEGEPDAHH</sequence>
<dbReference type="GO" id="GO:0051536">
    <property type="term" value="F:iron-sulfur cluster binding"/>
    <property type="evidence" value="ECO:0007669"/>
    <property type="project" value="InterPro"/>
</dbReference>
<accession>T0ZSF9</accession>
<proteinExistence type="predicted"/>
<dbReference type="AlphaFoldDB" id="T0ZSF9"/>
<comment type="caution">
    <text evidence="2">The sequence shown here is derived from an EMBL/GenBank/DDBJ whole genome shotgun (WGS) entry which is preliminary data.</text>
</comment>
<dbReference type="InterPro" id="IPR002871">
    <property type="entry name" value="NIF_FeS_clus_asmbl_NifU_N"/>
</dbReference>
<dbReference type="GO" id="GO:0005506">
    <property type="term" value="F:iron ion binding"/>
    <property type="evidence" value="ECO:0007669"/>
    <property type="project" value="InterPro"/>
</dbReference>
<dbReference type="GO" id="GO:0016226">
    <property type="term" value="P:iron-sulfur cluster assembly"/>
    <property type="evidence" value="ECO:0007669"/>
    <property type="project" value="InterPro"/>
</dbReference>
<gene>
    <name evidence="2" type="ORF">B1B_12329</name>
</gene>
<reference evidence="2" key="2">
    <citation type="journal article" date="2014" name="ISME J.">
        <title>Microbial stratification in low pH oxic and suboxic macroscopic growths along an acid mine drainage.</title>
        <authorList>
            <person name="Mendez-Garcia C."/>
            <person name="Mesa V."/>
            <person name="Sprenger R.R."/>
            <person name="Richter M."/>
            <person name="Diez M.S."/>
            <person name="Solano J."/>
            <person name="Bargiela R."/>
            <person name="Golyshina O.V."/>
            <person name="Manteca A."/>
            <person name="Ramos J.L."/>
            <person name="Gallego J.R."/>
            <person name="Llorente I."/>
            <person name="Martins Dos Santos V.A."/>
            <person name="Jensen O.N."/>
            <person name="Pelaez A.I."/>
            <person name="Sanchez J."/>
            <person name="Ferrer M."/>
        </authorList>
    </citation>
    <scope>NUCLEOTIDE SEQUENCE</scope>
</reference>
<evidence type="ECO:0000259" key="1">
    <source>
        <dbReference type="Pfam" id="PF01592"/>
    </source>
</evidence>
<dbReference type="Gene3D" id="3.90.1010.10">
    <property type="match status" value="1"/>
</dbReference>
<name>T0ZSF9_9ZZZZ</name>
<dbReference type="NCBIfam" id="TIGR01994">
    <property type="entry name" value="SUF_scaf_2"/>
    <property type="match status" value="1"/>
</dbReference>
<dbReference type="SUPFAM" id="SSF82649">
    <property type="entry name" value="SufE/NifU"/>
    <property type="match status" value="1"/>
</dbReference>
<dbReference type="FunFam" id="3.90.1010.10:FF:000002">
    <property type="entry name" value="Iron-sulfur cluster assembly scaffold protein NifU"/>
    <property type="match status" value="1"/>
</dbReference>
<protein>
    <submittedName>
        <fullName evidence="2">SUF system FeS cluster assembly protein</fullName>
    </submittedName>
</protein>
<evidence type="ECO:0000313" key="2">
    <source>
        <dbReference type="EMBL" id="EQD47472.1"/>
    </source>
</evidence>